<dbReference type="RefSeq" id="XP_030075197.1">
    <property type="nucleotide sequence ID" value="XM_030219337.1"/>
</dbReference>
<reference evidence="3" key="2">
    <citation type="submission" date="2025-08" db="UniProtKB">
        <authorList>
            <consortium name="RefSeq"/>
        </authorList>
    </citation>
    <scope>IDENTIFICATION</scope>
</reference>
<feature type="compositionally biased region" description="Polar residues" evidence="1">
    <location>
        <begin position="246"/>
        <end position="259"/>
    </location>
</feature>
<dbReference type="Proteomes" id="UP000515156">
    <property type="component" value="Chromosome 11"/>
</dbReference>
<keyword evidence="2" id="KW-1185">Reference proteome</keyword>
<sequence length="259" mass="29014">MEYLTDTAFTAAVQDLHKTEEGPVKNGANQRSEVGVDSWLLRLSQFGPLKYVFELFQKIASALHISAEVEHGPSRPSSPATRRCVSGKKRLGKLLRFLFSIIPHWLQCALGYPMVKDIGGCDAPEEVKKSPLKPLGKGSKRKQDDVDLEEQQSWIEALEEDLLDEDDEDTTYEPSKSETDSEEQRSKNGTESDLEFEEKDGVVMLKESQDSEKQKEESGTSETCVQEQNSSGEVKIQDLERKTDMQDSPQSGETQNSLP</sequence>
<dbReference type="OrthoDB" id="8946322at2759"/>
<feature type="compositionally biased region" description="Basic and acidic residues" evidence="1">
    <location>
        <begin position="207"/>
        <end position="218"/>
    </location>
</feature>
<name>A0A6P7Z762_9AMPH</name>
<feature type="region of interest" description="Disordered" evidence="1">
    <location>
        <begin position="126"/>
        <end position="259"/>
    </location>
</feature>
<reference evidence="2" key="1">
    <citation type="submission" date="2024-06" db="UniProtKB">
        <authorList>
            <consortium name="RefSeq"/>
        </authorList>
    </citation>
    <scope>NUCLEOTIDE SEQUENCE [LARGE SCALE GENOMIC DNA]</scope>
</reference>
<feature type="compositionally biased region" description="Basic and acidic residues" evidence="1">
    <location>
        <begin position="175"/>
        <end position="190"/>
    </location>
</feature>
<feature type="compositionally biased region" description="Basic and acidic residues" evidence="1">
    <location>
        <begin position="235"/>
        <end position="245"/>
    </location>
</feature>
<gene>
    <name evidence="3" type="primary">LOC115480566</name>
</gene>
<dbReference type="KEGG" id="muo:115480566"/>
<dbReference type="InParanoid" id="A0A6P7Z762"/>
<dbReference type="GeneID" id="115480566"/>
<protein>
    <submittedName>
        <fullName evidence="3">Uncharacterized protein LOC115480566 isoform X1</fullName>
    </submittedName>
</protein>
<dbReference type="AlphaFoldDB" id="A0A6P7Z762"/>
<feature type="compositionally biased region" description="Polar residues" evidence="1">
    <location>
        <begin position="220"/>
        <end position="232"/>
    </location>
</feature>
<accession>A0A6P7Z762</accession>
<evidence type="ECO:0000313" key="2">
    <source>
        <dbReference type="Proteomes" id="UP000515156"/>
    </source>
</evidence>
<feature type="compositionally biased region" description="Acidic residues" evidence="1">
    <location>
        <begin position="157"/>
        <end position="171"/>
    </location>
</feature>
<evidence type="ECO:0000313" key="3">
    <source>
        <dbReference type="RefSeq" id="XP_030075197.1"/>
    </source>
</evidence>
<organism evidence="2 3">
    <name type="scientific">Microcaecilia unicolor</name>
    <dbReference type="NCBI Taxonomy" id="1415580"/>
    <lineage>
        <taxon>Eukaryota</taxon>
        <taxon>Metazoa</taxon>
        <taxon>Chordata</taxon>
        <taxon>Craniata</taxon>
        <taxon>Vertebrata</taxon>
        <taxon>Euteleostomi</taxon>
        <taxon>Amphibia</taxon>
        <taxon>Gymnophiona</taxon>
        <taxon>Siphonopidae</taxon>
        <taxon>Microcaecilia</taxon>
    </lineage>
</organism>
<proteinExistence type="predicted"/>
<evidence type="ECO:0000256" key="1">
    <source>
        <dbReference type="SAM" id="MobiDB-lite"/>
    </source>
</evidence>